<reference evidence="1 2" key="1">
    <citation type="journal article" date="2013" name="BMC Microbiol.">
        <title>Dynamics of fecal microbial communities in children with diarrhea of unknown etiology and genomic analysis of associated Streptococcus lutetiensis.</title>
        <authorList>
            <person name="Jin D."/>
            <person name="Chen C."/>
            <person name="Li L."/>
            <person name="Lu S."/>
            <person name="Li Z."/>
            <person name="Zhou Z."/>
            <person name="Jing H."/>
            <person name="Xu Y."/>
            <person name="Du P."/>
            <person name="Wang H."/>
            <person name="Xiong Y."/>
            <person name="Zheng H."/>
            <person name="Bai X."/>
            <person name="Sun H."/>
            <person name="Wang L."/>
            <person name="Ye C."/>
            <person name="Gottschalk M."/>
            <person name="Xu J."/>
        </authorList>
    </citation>
    <scope>NUCLEOTIDE SEQUENCE [LARGE SCALE GENOMIC DNA]</scope>
    <source>
        <strain evidence="1 2">033</strain>
    </source>
</reference>
<dbReference type="InterPro" id="IPR022259">
    <property type="entry name" value="Acessory_Sec_prot_Asp3"/>
</dbReference>
<dbReference type="Pfam" id="PF15432">
    <property type="entry name" value="Sec-ASP3"/>
    <property type="match status" value="1"/>
</dbReference>
<keyword evidence="2" id="KW-1185">Reference proteome</keyword>
<name>A0AB33ALF8_9STRE</name>
<dbReference type="EMBL" id="CP003025">
    <property type="protein sequence ID" value="AGS05366.1"/>
    <property type="molecule type" value="Genomic_DNA"/>
</dbReference>
<dbReference type="Proteomes" id="UP000015268">
    <property type="component" value="Chromosome"/>
</dbReference>
<dbReference type="GO" id="GO:0015031">
    <property type="term" value="P:protein transport"/>
    <property type="evidence" value="ECO:0007669"/>
    <property type="project" value="InterPro"/>
</dbReference>
<dbReference type="KEGG" id="slu:KE3_0867"/>
<evidence type="ECO:0000313" key="2">
    <source>
        <dbReference type="Proteomes" id="UP000015268"/>
    </source>
</evidence>
<evidence type="ECO:0000313" key="1">
    <source>
        <dbReference type="EMBL" id="AGS05366.1"/>
    </source>
</evidence>
<dbReference type="NCBIfam" id="TIGR03711">
    <property type="entry name" value="acc_sec_asp3"/>
    <property type="match status" value="1"/>
</dbReference>
<accession>A0AB33ALF8</accession>
<organism evidence="1 2">
    <name type="scientific">Streptococcus lutetiensis 033</name>
    <dbReference type="NCBI Taxonomy" id="1076934"/>
    <lineage>
        <taxon>Bacteria</taxon>
        <taxon>Bacillati</taxon>
        <taxon>Bacillota</taxon>
        <taxon>Bacilli</taxon>
        <taxon>Lactobacillales</taxon>
        <taxon>Streptococcaceae</taxon>
        <taxon>Streptococcus</taxon>
    </lineage>
</organism>
<sequence length="184" mass="21531">MTKELLVSLDWREISNGTNYMYGTKINFQDGKVLMDNPQIAPGKPLRTFVSRTNYQGNRRSPELPLLIPKRDYYLEVVAEAEPLQHFFVEMIFYNRHNEIVGNFIFRESYGEFTCPEEIYTYTIILRTAGCTYFVFECLNIYQDKVQMPLRSEKKESGSYTTTGLLPELDLIRPLLNTTIKKVQ</sequence>
<proteinExistence type="predicted"/>
<gene>
    <name evidence="1" type="ORF">KE3_0867</name>
</gene>
<dbReference type="AlphaFoldDB" id="A0AB33ALF8"/>
<dbReference type="RefSeq" id="WP_020916648.1">
    <property type="nucleotide sequence ID" value="NC_021900.1"/>
</dbReference>
<protein>
    <submittedName>
        <fullName evidence="1">Gap3</fullName>
    </submittedName>
</protein>